<protein>
    <submittedName>
        <fullName evidence="1">Uncharacterized protein</fullName>
    </submittedName>
</protein>
<dbReference type="RefSeq" id="WP_094777538.1">
    <property type="nucleotide sequence ID" value="NZ_CYGX02000001.1"/>
</dbReference>
<name>A0A1N7RIE2_9BURK</name>
<keyword evidence="2" id="KW-1185">Reference proteome</keyword>
<organism evidence="1 2">
    <name type="scientific">Paraburkholderia ribeironis</name>
    <dbReference type="NCBI Taxonomy" id="1247936"/>
    <lineage>
        <taxon>Bacteria</taxon>
        <taxon>Pseudomonadati</taxon>
        <taxon>Pseudomonadota</taxon>
        <taxon>Betaproteobacteria</taxon>
        <taxon>Burkholderiales</taxon>
        <taxon>Burkholderiaceae</taxon>
        <taxon>Paraburkholderia</taxon>
    </lineage>
</organism>
<proteinExistence type="predicted"/>
<gene>
    <name evidence="1" type="ORF">BN2475_10011</name>
</gene>
<evidence type="ECO:0000313" key="1">
    <source>
        <dbReference type="EMBL" id="SIT34855.1"/>
    </source>
</evidence>
<sequence length="73" mass="8224">MTDIQTRKQQARAILAGEKRRNSPVEVAEHGGLTRWQYPREWPDDFVISRVDAPLAFALNEAGEFDAAGMLKP</sequence>
<dbReference type="EMBL" id="CYGX02000001">
    <property type="protein sequence ID" value="SIT34855.1"/>
    <property type="molecule type" value="Genomic_DNA"/>
</dbReference>
<evidence type="ECO:0000313" key="2">
    <source>
        <dbReference type="Proteomes" id="UP000187012"/>
    </source>
</evidence>
<accession>A0A1N7RIE2</accession>
<dbReference type="AlphaFoldDB" id="A0A1N7RIE2"/>
<dbReference type="Proteomes" id="UP000187012">
    <property type="component" value="Unassembled WGS sequence"/>
</dbReference>
<reference evidence="1 2" key="1">
    <citation type="submission" date="2016-12" db="EMBL/GenBank/DDBJ databases">
        <authorList>
            <person name="Song W.-J."/>
            <person name="Kurnit D.M."/>
        </authorList>
    </citation>
    <scope>NUCLEOTIDE SEQUENCE [LARGE SCALE GENOMIC DNA]</scope>
    <source>
        <strain evidence="1 2">STM7296</strain>
    </source>
</reference>